<proteinExistence type="predicted"/>
<evidence type="ECO:0000313" key="3">
    <source>
        <dbReference type="WBParaSite" id="maker-uti_cns_0000608-snap-gene-0.5-mRNA-1"/>
    </source>
</evidence>
<accession>A0A1I8J315</accession>
<organism evidence="1 4">
    <name type="scientific">Macrostomum lignano</name>
    <dbReference type="NCBI Taxonomy" id="282301"/>
    <lineage>
        <taxon>Eukaryota</taxon>
        <taxon>Metazoa</taxon>
        <taxon>Spiralia</taxon>
        <taxon>Lophotrochozoa</taxon>
        <taxon>Platyhelminthes</taxon>
        <taxon>Rhabditophora</taxon>
        <taxon>Macrostomorpha</taxon>
        <taxon>Macrostomida</taxon>
        <taxon>Macrostomidae</taxon>
        <taxon>Macrostomum</taxon>
    </lineage>
</organism>
<dbReference type="Proteomes" id="UP000095280">
    <property type="component" value="Unplaced"/>
</dbReference>
<dbReference type="WBParaSite" id="maker-uti_cns_0000608-snap-gene-0.5-mRNA-1">
    <property type="protein sequence ID" value="maker-uti_cns_0000608-snap-gene-0.5-mRNA-1"/>
    <property type="gene ID" value="maker-uti_cns_0000608-snap-gene-0.5"/>
</dbReference>
<evidence type="ECO:0000313" key="1">
    <source>
        <dbReference type="Proteomes" id="UP000095280"/>
    </source>
</evidence>
<protein>
    <submittedName>
        <fullName evidence="2 3">Chromosome 17 open reading frame 106</fullName>
    </submittedName>
</protein>
<evidence type="ECO:0000313" key="4">
    <source>
        <dbReference type="WBParaSite" id="maker-uti_cns_0045643-snap-gene-0.9-mRNA-1"/>
    </source>
</evidence>
<dbReference type="AlphaFoldDB" id="A0A1I8J315"/>
<name>A0A1I8J315_9PLAT</name>
<dbReference type="WBParaSite" id="maker-uti_cns_0045643-snap-gene-0.9-mRNA-1">
    <property type="protein sequence ID" value="maker-uti_cns_0045643-snap-gene-0.9-mRNA-1"/>
    <property type="gene ID" value="maker-uti_cns_0045643-snap-gene-0.9"/>
</dbReference>
<dbReference type="WBParaSite" id="maker-uti_cns_0000355-snap-gene-0.8-mRNA-1">
    <property type="protein sequence ID" value="maker-uti_cns_0000355-snap-gene-0.8-mRNA-1"/>
    <property type="gene ID" value="maker-uti_cns_0000355-snap-gene-0.8"/>
</dbReference>
<keyword evidence="1" id="KW-1185">Reference proteome</keyword>
<reference evidence="2 3" key="1">
    <citation type="submission" date="2016-11" db="UniProtKB">
        <authorList>
            <consortium name="WormBaseParasite"/>
        </authorList>
    </citation>
    <scope>IDENTIFICATION</scope>
</reference>
<evidence type="ECO:0000313" key="2">
    <source>
        <dbReference type="WBParaSite" id="maker-uti_cns_0000355-snap-gene-0.8-mRNA-1"/>
    </source>
</evidence>
<sequence length="231" mass="25679">VNSHKIVRARQSTFTPNCLQRLREFSAQWPQEASGSSAAVGADPEAFQVAPSEILLPDFVCEVRLGPPVEPLRVLLVLADSLALLTHTNAQVAAEITRWTDQVMSKAQWQALSSEMTSHLTVFLHHARLEIINCYSIMISSQCLRMEFTPTSFNSQSLFELLCAAKQLDLTSLFVSLPLEAKPNFLGLQSQSRHVSQASLLSQVPLSSSPCSTKFFKKKFDSLWGYFNFSA</sequence>